<dbReference type="EMBL" id="CAJNIZ010007890">
    <property type="protein sequence ID" value="CAE7262143.1"/>
    <property type="molecule type" value="Genomic_DNA"/>
</dbReference>
<protein>
    <submittedName>
        <fullName evidence="3">Mak16-a protein</fullName>
    </submittedName>
</protein>
<feature type="transmembrane region" description="Helical" evidence="2">
    <location>
        <begin position="95"/>
        <end position="117"/>
    </location>
</feature>
<keyword evidence="2" id="KW-0472">Membrane</keyword>
<name>A0A812M9T0_SYMPI</name>
<feature type="region of interest" description="Disordered" evidence="1">
    <location>
        <begin position="404"/>
        <end position="472"/>
    </location>
</feature>
<feature type="region of interest" description="Disordered" evidence="1">
    <location>
        <begin position="327"/>
        <end position="349"/>
    </location>
</feature>
<keyword evidence="2" id="KW-0812">Transmembrane</keyword>
<dbReference type="Proteomes" id="UP000649617">
    <property type="component" value="Unassembled WGS sequence"/>
</dbReference>
<feature type="non-terminal residue" evidence="3">
    <location>
        <position position="472"/>
    </location>
</feature>
<feature type="compositionally biased region" description="Basic and acidic residues" evidence="1">
    <location>
        <begin position="332"/>
        <end position="341"/>
    </location>
</feature>
<keyword evidence="4" id="KW-1185">Reference proteome</keyword>
<comment type="caution">
    <text evidence="3">The sequence shown here is derived from an EMBL/GenBank/DDBJ whole genome shotgun (WGS) entry which is preliminary data.</text>
</comment>
<dbReference type="AlphaFoldDB" id="A0A812M9T0"/>
<evidence type="ECO:0000313" key="3">
    <source>
        <dbReference type="EMBL" id="CAE7262143.1"/>
    </source>
</evidence>
<evidence type="ECO:0000313" key="4">
    <source>
        <dbReference type="Proteomes" id="UP000649617"/>
    </source>
</evidence>
<feature type="transmembrane region" description="Helical" evidence="2">
    <location>
        <begin position="149"/>
        <end position="170"/>
    </location>
</feature>
<feature type="compositionally biased region" description="Basic and acidic residues" evidence="1">
    <location>
        <begin position="426"/>
        <end position="453"/>
    </location>
</feature>
<feature type="non-terminal residue" evidence="3">
    <location>
        <position position="1"/>
    </location>
</feature>
<organism evidence="3 4">
    <name type="scientific">Symbiodinium pilosum</name>
    <name type="common">Dinoflagellate</name>
    <dbReference type="NCBI Taxonomy" id="2952"/>
    <lineage>
        <taxon>Eukaryota</taxon>
        <taxon>Sar</taxon>
        <taxon>Alveolata</taxon>
        <taxon>Dinophyceae</taxon>
        <taxon>Suessiales</taxon>
        <taxon>Symbiodiniaceae</taxon>
        <taxon>Symbiodinium</taxon>
    </lineage>
</organism>
<sequence>VYEFVNKAIYSWPSDAKGAYVCFLSNPQNLDISHLIGRPEISPFAQALKSASHMLVVLNNRCSIYSRLWCVYEAFLAYKWDKPITAAKSVHPTAVAQNCCIICIYVACSSAGLLLPLELLGDLQIPSQIAFAMFFLLSLGLLGSRVRRLSAIHAAVVACAAIFAGLNFAVGISYGAFGFYAVQDFLLGLGLVAALEVDRQNSLQASKRTEELRHGFTSCRNAQCSAESDAGLIWSEIHSSGLEEEIEYTVGVLRSMNVSTRELRTTMESTGPLGDASHWNRTMVVSSFLAFWGFSYIRLLAYGHELPELDDSNYWSVVRKPRVDQSVTLSLEKPEPAREDAPDTGTDTGTNLAVAAVALLELVSSSKQAQQIFAQDSGQDEGESGAAGSTLHVPMDEAIFRASDQTQEGQGACLEDAKSGTIAAKTAKEEPPAPSDKDQEECQRGSPKAHDAEVSVDAGHRPTQPGSGSQDQ</sequence>
<feature type="transmembrane region" description="Helical" evidence="2">
    <location>
        <begin position="123"/>
        <end position="142"/>
    </location>
</feature>
<keyword evidence="2" id="KW-1133">Transmembrane helix</keyword>
<proteinExistence type="predicted"/>
<evidence type="ECO:0000256" key="1">
    <source>
        <dbReference type="SAM" id="MobiDB-lite"/>
    </source>
</evidence>
<gene>
    <name evidence="3" type="primary">mak16-a</name>
    <name evidence="3" type="ORF">SPIL2461_LOCUS5523</name>
</gene>
<reference evidence="3" key="1">
    <citation type="submission" date="2021-02" db="EMBL/GenBank/DDBJ databases">
        <authorList>
            <person name="Dougan E. K."/>
            <person name="Rhodes N."/>
            <person name="Thang M."/>
            <person name="Chan C."/>
        </authorList>
    </citation>
    <scope>NUCLEOTIDE SEQUENCE</scope>
</reference>
<accession>A0A812M9T0</accession>
<dbReference type="OrthoDB" id="10523051at2759"/>
<evidence type="ECO:0000256" key="2">
    <source>
        <dbReference type="SAM" id="Phobius"/>
    </source>
</evidence>